<dbReference type="EMBL" id="ML977511">
    <property type="protein sequence ID" value="KAF2127225.1"/>
    <property type="molecule type" value="Genomic_DNA"/>
</dbReference>
<evidence type="ECO:0000256" key="3">
    <source>
        <dbReference type="ARBA" id="ARBA00022946"/>
    </source>
</evidence>
<dbReference type="RefSeq" id="XP_033521614.1">
    <property type="nucleotide sequence ID" value="XM_033672490.1"/>
</dbReference>
<sequence>MALARPLPPLWQTLFPGLNGPMRPVLNLPLLQRLSQPFRMLPTPFAALALPSISFPSIPSIADIWEGILKAVPKKKTSYRKKRQRFMAGKGLKDITALHTCPACGRVKRLHILCPYCVDAIKTHIFGQMNWSLRTPTSKQMKQMKRDKRDENRRKRQVETDPRKEKEEQILKHTGWFGKSG</sequence>
<dbReference type="Proteomes" id="UP000799771">
    <property type="component" value="Unassembled WGS sequence"/>
</dbReference>
<evidence type="ECO:0000256" key="4">
    <source>
        <dbReference type="ARBA" id="ARBA00022980"/>
    </source>
</evidence>
<dbReference type="NCBIfam" id="TIGR01031">
    <property type="entry name" value="rpmF_bact"/>
    <property type="match status" value="1"/>
</dbReference>
<dbReference type="GO" id="GO:0005762">
    <property type="term" value="C:mitochondrial large ribosomal subunit"/>
    <property type="evidence" value="ECO:0007669"/>
    <property type="project" value="TreeGrafter"/>
</dbReference>
<comment type="subcellular location">
    <subcellularLocation>
        <location evidence="1">Mitochondrion</location>
    </subcellularLocation>
</comment>
<evidence type="ECO:0000256" key="2">
    <source>
        <dbReference type="ARBA" id="ARBA00008560"/>
    </source>
</evidence>
<evidence type="ECO:0000313" key="10">
    <source>
        <dbReference type="Proteomes" id="UP000799771"/>
    </source>
</evidence>
<dbReference type="OrthoDB" id="2014905at2759"/>
<evidence type="ECO:0000313" key="9">
    <source>
        <dbReference type="EMBL" id="KAF2127225.1"/>
    </source>
</evidence>
<comment type="similarity">
    <text evidence="2">Belongs to the bacterial ribosomal protein bL32 family.</text>
</comment>
<dbReference type="PANTHER" id="PTHR21026:SF2">
    <property type="entry name" value="LARGE RIBOSOMAL SUBUNIT PROTEIN BL32M"/>
    <property type="match status" value="1"/>
</dbReference>
<dbReference type="Pfam" id="PF01783">
    <property type="entry name" value="Ribosomal_L32p"/>
    <property type="match status" value="1"/>
</dbReference>
<keyword evidence="6" id="KW-0687">Ribonucleoprotein</keyword>
<keyword evidence="10" id="KW-1185">Reference proteome</keyword>
<gene>
    <name evidence="9" type="ORF">P153DRAFT_424513</name>
</gene>
<keyword evidence="4" id="KW-0689">Ribosomal protein</keyword>
<organism evidence="9 10">
    <name type="scientific">Dothidotthia symphoricarpi CBS 119687</name>
    <dbReference type="NCBI Taxonomy" id="1392245"/>
    <lineage>
        <taxon>Eukaryota</taxon>
        <taxon>Fungi</taxon>
        <taxon>Dikarya</taxon>
        <taxon>Ascomycota</taxon>
        <taxon>Pezizomycotina</taxon>
        <taxon>Dothideomycetes</taxon>
        <taxon>Pleosporomycetidae</taxon>
        <taxon>Pleosporales</taxon>
        <taxon>Dothidotthiaceae</taxon>
        <taxon>Dothidotthia</taxon>
    </lineage>
</organism>
<evidence type="ECO:0000256" key="7">
    <source>
        <dbReference type="ARBA" id="ARBA00039935"/>
    </source>
</evidence>
<accession>A0A6A6A7N2</accession>
<dbReference type="InterPro" id="IPR011332">
    <property type="entry name" value="Ribosomal_zn-bd"/>
</dbReference>
<dbReference type="GeneID" id="54412922"/>
<name>A0A6A6A7N2_9PLEO</name>
<evidence type="ECO:0000256" key="8">
    <source>
        <dbReference type="SAM" id="MobiDB-lite"/>
    </source>
</evidence>
<dbReference type="GO" id="GO:0003735">
    <property type="term" value="F:structural constituent of ribosome"/>
    <property type="evidence" value="ECO:0007669"/>
    <property type="project" value="InterPro"/>
</dbReference>
<dbReference type="GO" id="GO:0006412">
    <property type="term" value="P:translation"/>
    <property type="evidence" value="ECO:0007669"/>
    <property type="project" value="InterPro"/>
</dbReference>
<dbReference type="InterPro" id="IPR051991">
    <property type="entry name" value="Mitoribosomal_protein_bL32"/>
</dbReference>
<keyword evidence="3" id="KW-0809">Transit peptide</keyword>
<evidence type="ECO:0000256" key="5">
    <source>
        <dbReference type="ARBA" id="ARBA00023128"/>
    </source>
</evidence>
<keyword evidence="5" id="KW-0496">Mitochondrion</keyword>
<feature type="region of interest" description="Disordered" evidence="8">
    <location>
        <begin position="136"/>
        <end position="181"/>
    </location>
</feature>
<evidence type="ECO:0000256" key="6">
    <source>
        <dbReference type="ARBA" id="ARBA00023274"/>
    </source>
</evidence>
<dbReference type="InterPro" id="IPR002677">
    <property type="entry name" value="Ribosomal_bL32"/>
</dbReference>
<reference evidence="9" key="1">
    <citation type="journal article" date="2020" name="Stud. Mycol.">
        <title>101 Dothideomycetes genomes: a test case for predicting lifestyles and emergence of pathogens.</title>
        <authorList>
            <person name="Haridas S."/>
            <person name="Albert R."/>
            <person name="Binder M."/>
            <person name="Bloem J."/>
            <person name="Labutti K."/>
            <person name="Salamov A."/>
            <person name="Andreopoulos B."/>
            <person name="Baker S."/>
            <person name="Barry K."/>
            <person name="Bills G."/>
            <person name="Bluhm B."/>
            <person name="Cannon C."/>
            <person name="Castanera R."/>
            <person name="Culley D."/>
            <person name="Daum C."/>
            <person name="Ezra D."/>
            <person name="Gonzalez J."/>
            <person name="Henrissat B."/>
            <person name="Kuo A."/>
            <person name="Liang C."/>
            <person name="Lipzen A."/>
            <person name="Lutzoni F."/>
            <person name="Magnuson J."/>
            <person name="Mondo S."/>
            <person name="Nolan M."/>
            <person name="Ohm R."/>
            <person name="Pangilinan J."/>
            <person name="Park H.-J."/>
            <person name="Ramirez L."/>
            <person name="Alfaro M."/>
            <person name="Sun H."/>
            <person name="Tritt A."/>
            <person name="Yoshinaga Y."/>
            <person name="Zwiers L.-H."/>
            <person name="Turgeon B."/>
            <person name="Goodwin S."/>
            <person name="Spatafora J."/>
            <person name="Crous P."/>
            <person name="Grigoriev I."/>
        </authorList>
    </citation>
    <scope>NUCLEOTIDE SEQUENCE</scope>
    <source>
        <strain evidence="9">CBS 119687</strain>
    </source>
</reference>
<feature type="compositionally biased region" description="Basic and acidic residues" evidence="8">
    <location>
        <begin position="147"/>
        <end position="171"/>
    </location>
</feature>
<protein>
    <recommendedName>
        <fullName evidence="7">Large ribosomal subunit protein bL32m</fullName>
    </recommendedName>
</protein>
<dbReference type="AlphaFoldDB" id="A0A6A6A7N2"/>
<dbReference type="PANTHER" id="PTHR21026">
    <property type="entry name" value="39S RIBOSOMAL PROTEIN L32, MITOCHONDRIAL"/>
    <property type="match status" value="1"/>
</dbReference>
<evidence type="ECO:0000256" key="1">
    <source>
        <dbReference type="ARBA" id="ARBA00004173"/>
    </source>
</evidence>
<proteinExistence type="inferred from homology"/>
<dbReference type="SUPFAM" id="SSF57829">
    <property type="entry name" value="Zn-binding ribosomal proteins"/>
    <property type="match status" value="1"/>
</dbReference>